<proteinExistence type="predicted"/>
<comment type="caution">
    <text evidence="2">The sequence shown here is derived from an EMBL/GenBank/DDBJ whole genome shotgun (WGS) entry which is preliminary data.</text>
</comment>
<reference evidence="2 3" key="1">
    <citation type="submission" date="2015-03" db="EMBL/GenBank/DDBJ databases">
        <title>RNA-seq based gene annotation and comparative genomics of four Zymoseptoria species reveal species-specific pathogenicity related genes and transposable element activity.</title>
        <authorList>
            <person name="Grandaubert J."/>
            <person name="Bhattacharyya A."/>
            <person name="Stukenbrock E.H."/>
        </authorList>
    </citation>
    <scope>NUCLEOTIDE SEQUENCE [LARGE SCALE GENOMIC DNA]</scope>
    <source>
        <strain evidence="2 3">Zb18110</strain>
    </source>
</reference>
<feature type="region of interest" description="Disordered" evidence="1">
    <location>
        <begin position="1"/>
        <end position="49"/>
    </location>
</feature>
<dbReference type="EMBL" id="LAFY01001042">
    <property type="protein sequence ID" value="KJX95754.1"/>
    <property type="molecule type" value="Genomic_DNA"/>
</dbReference>
<dbReference type="Proteomes" id="UP000033647">
    <property type="component" value="Unassembled WGS sequence"/>
</dbReference>
<evidence type="ECO:0000313" key="2">
    <source>
        <dbReference type="EMBL" id="KJX95754.1"/>
    </source>
</evidence>
<keyword evidence="3" id="KW-1185">Reference proteome</keyword>
<protein>
    <submittedName>
        <fullName evidence="2">Uncharacterized protein</fullName>
    </submittedName>
</protein>
<dbReference type="AlphaFoldDB" id="A0A0F4GEJ5"/>
<feature type="region of interest" description="Disordered" evidence="1">
    <location>
        <begin position="66"/>
        <end position="173"/>
    </location>
</feature>
<organism evidence="2 3">
    <name type="scientific">Zymoseptoria brevis</name>
    <dbReference type="NCBI Taxonomy" id="1047168"/>
    <lineage>
        <taxon>Eukaryota</taxon>
        <taxon>Fungi</taxon>
        <taxon>Dikarya</taxon>
        <taxon>Ascomycota</taxon>
        <taxon>Pezizomycotina</taxon>
        <taxon>Dothideomycetes</taxon>
        <taxon>Dothideomycetidae</taxon>
        <taxon>Mycosphaerellales</taxon>
        <taxon>Mycosphaerellaceae</taxon>
        <taxon>Zymoseptoria</taxon>
    </lineage>
</organism>
<evidence type="ECO:0000313" key="3">
    <source>
        <dbReference type="Proteomes" id="UP000033647"/>
    </source>
</evidence>
<accession>A0A0F4GEJ5</accession>
<evidence type="ECO:0000256" key="1">
    <source>
        <dbReference type="SAM" id="MobiDB-lite"/>
    </source>
</evidence>
<name>A0A0F4GEJ5_9PEZI</name>
<gene>
    <name evidence="2" type="ORF">TI39_contig1051g00023</name>
</gene>
<sequence length="173" mass="20694">MSNTTAQATCPRDEEEDDANPPDLNTDPEPLDPDQRLPPVPDDHAELTEPLIQQARTLSRDLLSVASGPRTDADLRRASQYTGSTLLLIERSQRETDDMRLREREQEEAERMQREERRRERRLREAREERERGAVERRAVEKRAVGIRREREEREREEREREEREREERERRG</sequence>
<feature type="compositionally biased region" description="Basic and acidic residues" evidence="1">
    <location>
        <begin position="91"/>
        <end position="173"/>
    </location>
</feature>